<dbReference type="InterPro" id="IPR017150">
    <property type="entry name" value="Pept_M20_glutamate_carboxypep"/>
</dbReference>
<organism evidence="7 8">
    <name type="scientific">Microbacterium trichothecenolyticum</name>
    <name type="common">Aureobacterium trichothecenolyticum</name>
    <dbReference type="NCBI Taxonomy" id="69370"/>
    <lineage>
        <taxon>Bacteria</taxon>
        <taxon>Bacillati</taxon>
        <taxon>Actinomycetota</taxon>
        <taxon>Actinomycetes</taxon>
        <taxon>Micrococcales</taxon>
        <taxon>Microbacteriaceae</taxon>
        <taxon>Microbacterium</taxon>
    </lineage>
</organism>
<sequence length="397" mass="40400">MTAAPRAAAPPSAVALRDLAQAAMPVFRRELAELVSIDSGSDSPAGVDAVGDWCAARLASLGLDVERIPTPAVAGRRFGGVVVGRLRGSGSRRILLFAHLDTVFVEGTAAARPYREEGGRAYGPGVCDDKGGALAGVHAAELLIHAGFTDFAELVIALTPDEEVGSPASGSVLTGLAAEADAALCLECARENGDLVVARKGVADVRIDIRGRAAHSGVEPHRGRNAAVEAAHLLLDVQALNGIRPDVAVNIGVVSAGERTNVIPAAALLSGEVRSTTLADLEWALDAIEERAAATVIDGVTAGVERLAVCPPLETGSTLALFEKAIAAGEELGIELSGAATGGVSDANFVAATGTPVLDGLGPIGGDDHAESEWLDLESVPERLALLAALVVRIASE</sequence>
<dbReference type="PANTHER" id="PTHR43808:SF9">
    <property type="entry name" value="BLL0789 PROTEIN"/>
    <property type="match status" value="1"/>
</dbReference>
<reference evidence="7 8" key="1">
    <citation type="submission" date="2015-02" db="EMBL/GenBank/DDBJ databases">
        <title>Draft genome sequences of ten Microbacterium spp. with emphasis on heavy metal contaminated environments.</title>
        <authorList>
            <person name="Corretto E."/>
        </authorList>
    </citation>
    <scope>NUCLEOTIDE SEQUENCE [LARGE SCALE GENOMIC DNA]</scope>
    <source>
        <strain evidence="7 8">DSM 8608</strain>
    </source>
</reference>
<comment type="cofactor">
    <cofactor evidence="1">
        <name>Zn(2+)</name>
        <dbReference type="ChEBI" id="CHEBI:29105"/>
    </cofactor>
</comment>
<evidence type="ECO:0000256" key="1">
    <source>
        <dbReference type="ARBA" id="ARBA00001947"/>
    </source>
</evidence>
<evidence type="ECO:0000313" key="7">
    <source>
        <dbReference type="EMBL" id="KJL45452.1"/>
    </source>
</evidence>
<evidence type="ECO:0000256" key="3">
    <source>
        <dbReference type="ARBA" id="ARBA00022801"/>
    </source>
</evidence>
<proteinExistence type="predicted"/>
<dbReference type="Proteomes" id="UP000034098">
    <property type="component" value="Unassembled WGS sequence"/>
</dbReference>
<dbReference type="InterPro" id="IPR011650">
    <property type="entry name" value="Peptidase_M20_dimer"/>
</dbReference>
<dbReference type="OrthoDB" id="9783294at2"/>
<dbReference type="Pfam" id="PF01546">
    <property type="entry name" value="Peptidase_M20"/>
    <property type="match status" value="1"/>
</dbReference>
<protein>
    <submittedName>
        <fullName evidence="7">Carboxypeptidase G2</fullName>
        <ecNumber evidence="7">3.4.17.11</ecNumber>
    </submittedName>
</protein>
<evidence type="ECO:0000313" key="8">
    <source>
        <dbReference type="Proteomes" id="UP000034098"/>
    </source>
</evidence>
<dbReference type="SUPFAM" id="SSF53187">
    <property type="entry name" value="Zn-dependent exopeptidases"/>
    <property type="match status" value="1"/>
</dbReference>
<dbReference type="PANTHER" id="PTHR43808">
    <property type="entry name" value="ACETYLORNITHINE DEACETYLASE"/>
    <property type="match status" value="1"/>
</dbReference>
<dbReference type="SUPFAM" id="SSF55031">
    <property type="entry name" value="Bacterial exopeptidase dimerisation domain"/>
    <property type="match status" value="1"/>
</dbReference>
<dbReference type="InterPro" id="IPR002933">
    <property type="entry name" value="Peptidase_M20"/>
</dbReference>
<dbReference type="RefSeq" id="WP_045296322.1">
    <property type="nucleotide sequence ID" value="NZ_JYJA01000017.1"/>
</dbReference>
<dbReference type="Gene3D" id="3.40.630.10">
    <property type="entry name" value="Zn peptidases"/>
    <property type="match status" value="1"/>
</dbReference>
<dbReference type="PROSITE" id="PS00758">
    <property type="entry name" value="ARGE_DAPE_CPG2_1"/>
    <property type="match status" value="1"/>
</dbReference>
<gene>
    <name evidence="7" type="primary">cpg2</name>
    <name evidence="7" type="ORF">RS82_00223</name>
</gene>
<dbReference type="Pfam" id="PF07687">
    <property type="entry name" value="M20_dimer"/>
    <property type="match status" value="1"/>
</dbReference>
<feature type="active site" description="Proton acceptor" evidence="5">
    <location>
        <position position="162"/>
    </location>
</feature>
<dbReference type="InterPro" id="IPR050072">
    <property type="entry name" value="Peptidase_M20A"/>
</dbReference>
<dbReference type="InterPro" id="IPR036264">
    <property type="entry name" value="Bact_exopeptidase_dim_dom"/>
</dbReference>
<feature type="active site" evidence="5">
    <location>
        <position position="101"/>
    </location>
</feature>
<dbReference type="Gene3D" id="3.30.70.360">
    <property type="match status" value="1"/>
</dbReference>
<keyword evidence="7" id="KW-0645">Protease</keyword>
<dbReference type="CDD" id="cd03885">
    <property type="entry name" value="M20_CPDG2"/>
    <property type="match status" value="1"/>
</dbReference>
<name>A0A0M2HFK2_MICTR</name>
<dbReference type="EC" id="3.4.17.11" evidence="7"/>
<dbReference type="PATRIC" id="fig|69370.6.peg.234"/>
<dbReference type="GO" id="GO:0046872">
    <property type="term" value="F:metal ion binding"/>
    <property type="evidence" value="ECO:0007669"/>
    <property type="project" value="UniProtKB-KW"/>
</dbReference>
<accession>A0A0M2HFK2</accession>
<feature type="domain" description="Peptidase M20 dimerisation" evidence="6">
    <location>
        <begin position="197"/>
        <end position="294"/>
    </location>
</feature>
<dbReference type="InterPro" id="IPR001261">
    <property type="entry name" value="ArgE/DapE_CS"/>
</dbReference>
<keyword evidence="7" id="KW-0121">Carboxypeptidase</keyword>
<dbReference type="PIRSF" id="PIRSF037238">
    <property type="entry name" value="Carboxypeptidase_G2"/>
    <property type="match status" value="1"/>
</dbReference>
<dbReference type="EMBL" id="JYJA01000017">
    <property type="protein sequence ID" value="KJL45452.1"/>
    <property type="molecule type" value="Genomic_DNA"/>
</dbReference>
<evidence type="ECO:0000256" key="5">
    <source>
        <dbReference type="PIRSR" id="PIRSR037238-1"/>
    </source>
</evidence>
<keyword evidence="2" id="KW-0479">Metal-binding</keyword>
<dbReference type="GO" id="GO:0004180">
    <property type="term" value="F:carboxypeptidase activity"/>
    <property type="evidence" value="ECO:0007669"/>
    <property type="project" value="UniProtKB-KW"/>
</dbReference>
<evidence type="ECO:0000256" key="4">
    <source>
        <dbReference type="ARBA" id="ARBA00022833"/>
    </source>
</evidence>
<evidence type="ECO:0000259" key="6">
    <source>
        <dbReference type="Pfam" id="PF07687"/>
    </source>
</evidence>
<keyword evidence="3 7" id="KW-0378">Hydrolase</keyword>
<evidence type="ECO:0000256" key="2">
    <source>
        <dbReference type="ARBA" id="ARBA00022723"/>
    </source>
</evidence>
<keyword evidence="4" id="KW-0862">Zinc</keyword>
<keyword evidence="8" id="KW-1185">Reference proteome</keyword>
<dbReference type="AlphaFoldDB" id="A0A0M2HFK2"/>
<comment type="caution">
    <text evidence="7">The sequence shown here is derived from an EMBL/GenBank/DDBJ whole genome shotgun (WGS) entry which is preliminary data.</text>
</comment>